<dbReference type="EMBL" id="QRUD01000059">
    <property type="protein sequence ID" value="RGR35086.1"/>
    <property type="molecule type" value="Genomic_DNA"/>
</dbReference>
<evidence type="ECO:0000313" key="2">
    <source>
        <dbReference type="Proteomes" id="UP000266497"/>
    </source>
</evidence>
<dbReference type="AlphaFoldDB" id="A0A395UJ92"/>
<accession>A0A395UJ92</accession>
<dbReference type="Proteomes" id="UP000266497">
    <property type="component" value="Unassembled WGS sequence"/>
</dbReference>
<reference evidence="1 2" key="1">
    <citation type="submission" date="2018-08" db="EMBL/GenBank/DDBJ databases">
        <title>A genome reference for cultivated species of the human gut microbiota.</title>
        <authorList>
            <person name="Zou Y."/>
            <person name="Xue W."/>
            <person name="Luo G."/>
        </authorList>
    </citation>
    <scope>NUCLEOTIDE SEQUENCE [LARGE SCALE GENOMIC DNA]</scope>
    <source>
        <strain evidence="1 2">AF25-30LB</strain>
    </source>
</reference>
<feature type="non-terminal residue" evidence="1">
    <location>
        <position position="63"/>
    </location>
</feature>
<name>A0A395UJ92_PHOVU</name>
<evidence type="ECO:0000313" key="1">
    <source>
        <dbReference type="EMBL" id="RGR35086.1"/>
    </source>
</evidence>
<protein>
    <submittedName>
        <fullName evidence="1">Uncharacterized protein</fullName>
    </submittedName>
</protein>
<gene>
    <name evidence="1" type="ORF">DWY53_17590</name>
</gene>
<proteinExistence type="predicted"/>
<comment type="caution">
    <text evidence="1">The sequence shown here is derived from an EMBL/GenBank/DDBJ whole genome shotgun (WGS) entry which is preliminary data.</text>
</comment>
<sequence length="63" mass="7735">MFRFKSGTFQFVLLFIYIQNKQKTHERKRTVLEIFPYHHYTGIRTYFIYKNEGVSKCAPSFFM</sequence>
<organism evidence="1 2">
    <name type="scientific">Phocaeicola vulgatus</name>
    <name type="common">Bacteroides vulgatus</name>
    <dbReference type="NCBI Taxonomy" id="821"/>
    <lineage>
        <taxon>Bacteria</taxon>
        <taxon>Pseudomonadati</taxon>
        <taxon>Bacteroidota</taxon>
        <taxon>Bacteroidia</taxon>
        <taxon>Bacteroidales</taxon>
        <taxon>Bacteroidaceae</taxon>
        <taxon>Phocaeicola</taxon>
    </lineage>
</organism>